<accession>A0A7X2D5Y9</accession>
<dbReference type="OrthoDB" id="9809354at2"/>
<evidence type="ECO:0000259" key="6">
    <source>
        <dbReference type="PROSITE" id="PS00631"/>
    </source>
</evidence>
<dbReference type="InterPro" id="IPR043472">
    <property type="entry name" value="Macro_dom-like"/>
</dbReference>
<evidence type="ECO:0000256" key="3">
    <source>
        <dbReference type="ARBA" id="ARBA00022670"/>
    </source>
</evidence>
<evidence type="ECO:0000256" key="2">
    <source>
        <dbReference type="ARBA" id="ARBA00022438"/>
    </source>
</evidence>
<dbReference type="GO" id="GO:0005737">
    <property type="term" value="C:cytoplasm"/>
    <property type="evidence" value="ECO:0007669"/>
    <property type="project" value="InterPro"/>
</dbReference>
<keyword evidence="8" id="KW-1185">Reference proteome</keyword>
<keyword evidence="5" id="KW-0464">Manganese</keyword>
<evidence type="ECO:0000256" key="5">
    <source>
        <dbReference type="ARBA" id="ARBA00023211"/>
    </source>
</evidence>
<comment type="caution">
    <text evidence="7">The sequence shown here is derived from an EMBL/GenBank/DDBJ whole genome shotgun (WGS) entry which is preliminary data.</text>
</comment>
<protein>
    <submittedName>
        <fullName evidence="7">Leucyl aminopeptidase family protein</fullName>
    </submittedName>
</protein>
<evidence type="ECO:0000256" key="1">
    <source>
        <dbReference type="ARBA" id="ARBA00009528"/>
    </source>
</evidence>
<sequence>MSDAALFRPDPPCLDTLVEDGAEGPPIPLTPLTREGLETWLAERDAAGAAWVRASGFSAAVGSTCPVPGPDGTVAGVLAGLGDGTDRWAAAPLPERLPPGTYALPTETPADRATAITEAWALAGYRFDRYRSAPQEAARPALIWPAGVDRAAVRRRVAAVALVRDLVNTPASDLGPAELAGVARAMADHHGAAFHEIVGDALLPEGWPAVHAVGRGSARPPRLIDLRWGREDHPRVTLVGKGVVFDSGGLDIKPSAGMRLMKKDMGGAAHALGLAHALMDAGLPIRLRVLIPAVENMLSGSAFRPLDVLETRKGLTVEVGNTDAEGRLVLADALAEADRESPALLLDMATLTGAARVALGPDIPALLTRDDTLAADLLAAGTEADEPLWRLPLHASYRRMLDSSVADLSSTGTSPFAGAITAGLFLAEFVSPETPWAHLDLFAWAPSSRPGRPEGGAAHGLDALFRLIAGRFGGGSGVG</sequence>
<keyword evidence="4" id="KW-0378">Hydrolase</keyword>
<dbReference type="SUPFAM" id="SSF53187">
    <property type="entry name" value="Zn-dependent exopeptidases"/>
    <property type="match status" value="1"/>
</dbReference>
<keyword evidence="3" id="KW-0645">Protease</keyword>
<gene>
    <name evidence="7" type="ORF">GHC57_14605</name>
</gene>
<dbReference type="EMBL" id="WIVE01000054">
    <property type="protein sequence ID" value="MQX37750.1"/>
    <property type="molecule type" value="Genomic_DNA"/>
</dbReference>
<evidence type="ECO:0000256" key="4">
    <source>
        <dbReference type="ARBA" id="ARBA00022801"/>
    </source>
</evidence>
<dbReference type="Pfam" id="PF21337">
    <property type="entry name" value="Peptidase_M17_N_1"/>
    <property type="match status" value="1"/>
</dbReference>
<evidence type="ECO:0000313" key="7">
    <source>
        <dbReference type="EMBL" id="MQX37750.1"/>
    </source>
</evidence>
<dbReference type="RefSeq" id="WP_153345546.1">
    <property type="nucleotide sequence ID" value="NZ_WIVE01000054.1"/>
</dbReference>
<dbReference type="PANTHER" id="PTHR11963:SF20">
    <property type="entry name" value="PEPTIDASE B"/>
    <property type="match status" value="1"/>
</dbReference>
<dbReference type="PROSITE" id="PS00631">
    <property type="entry name" value="CYTOSOL_AP"/>
    <property type="match status" value="1"/>
</dbReference>
<organism evidence="7 8">
    <name type="scientific">Roseospira navarrensis</name>
    <dbReference type="NCBI Taxonomy" id="140058"/>
    <lineage>
        <taxon>Bacteria</taxon>
        <taxon>Pseudomonadati</taxon>
        <taxon>Pseudomonadota</taxon>
        <taxon>Alphaproteobacteria</taxon>
        <taxon>Rhodospirillales</taxon>
        <taxon>Rhodospirillaceae</taxon>
        <taxon>Roseospira</taxon>
    </lineage>
</organism>
<comment type="similarity">
    <text evidence="1">Belongs to the peptidase M17 family.</text>
</comment>
<name>A0A7X2D5Y9_9PROT</name>
<proteinExistence type="inferred from homology"/>
<dbReference type="Proteomes" id="UP000434582">
    <property type="component" value="Unassembled WGS sequence"/>
</dbReference>
<dbReference type="AlphaFoldDB" id="A0A7X2D5Y9"/>
<dbReference type="SUPFAM" id="SSF52949">
    <property type="entry name" value="Macro domain-like"/>
    <property type="match status" value="1"/>
</dbReference>
<reference evidence="7 8" key="1">
    <citation type="submission" date="2019-10" db="EMBL/GenBank/DDBJ databases">
        <title>Draft whole-genome sequence of the purple nonsulfur photosynthetic bacterium Roseospira navarrensis DSM 15114.</title>
        <authorList>
            <person name="Kyndt J.A."/>
            <person name="Meyer T.E."/>
        </authorList>
    </citation>
    <scope>NUCLEOTIDE SEQUENCE [LARGE SCALE GENOMIC DNA]</scope>
    <source>
        <strain evidence="7 8">DSM 15114</strain>
    </source>
</reference>
<keyword evidence="2 7" id="KW-0031">Aminopeptidase</keyword>
<dbReference type="GO" id="GO:0030145">
    <property type="term" value="F:manganese ion binding"/>
    <property type="evidence" value="ECO:0007669"/>
    <property type="project" value="InterPro"/>
</dbReference>
<dbReference type="Gene3D" id="3.40.630.10">
    <property type="entry name" value="Zn peptidases"/>
    <property type="match status" value="1"/>
</dbReference>
<dbReference type="PANTHER" id="PTHR11963">
    <property type="entry name" value="LEUCINE AMINOPEPTIDASE-RELATED"/>
    <property type="match status" value="1"/>
</dbReference>
<dbReference type="PRINTS" id="PR00481">
    <property type="entry name" value="LAMNOPPTDASE"/>
</dbReference>
<dbReference type="InterPro" id="IPR048816">
    <property type="entry name" value="Peptidase_M17_N_1"/>
</dbReference>
<dbReference type="InterPro" id="IPR000819">
    <property type="entry name" value="Peptidase_M17_C"/>
</dbReference>
<dbReference type="CDD" id="cd00433">
    <property type="entry name" value="Peptidase_M17"/>
    <property type="match status" value="1"/>
</dbReference>
<evidence type="ECO:0000313" key="8">
    <source>
        <dbReference type="Proteomes" id="UP000434582"/>
    </source>
</evidence>
<feature type="domain" description="Cytosol aminopeptidase" evidence="6">
    <location>
        <begin position="321"/>
        <end position="328"/>
    </location>
</feature>
<dbReference type="GO" id="GO:0070006">
    <property type="term" value="F:metalloaminopeptidase activity"/>
    <property type="evidence" value="ECO:0007669"/>
    <property type="project" value="InterPro"/>
</dbReference>
<dbReference type="Pfam" id="PF00883">
    <property type="entry name" value="Peptidase_M17"/>
    <property type="match status" value="1"/>
</dbReference>
<dbReference type="Gene3D" id="3.40.220.10">
    <property type="entry name" value="Leucine Aminopeptidase, subunit E, domain 1"/>
    <property type="match status" value="1"/>
</dbReference>
<dbReference type="GO" id="GO:0006508">
    <property type="term" value="P:proteolysis"/>
    <property type="evidence" value="ECO:0007669"/>
    <property type="project" value="UniProtKB-KW"/>
</dbReference>
<dbReference type="InterPro" id="IPR011356">
    <property type="entry name" value="Leucine_aapep/pepB"/>
</dbReference>